<evidence type="ECO:0000313" key="6">
    <source>
        <dbReference type="Proteomes" id="UP000192257"/>
    </source>
</evidence>
<dbReference type="STRING" id="67003.A0A1X0NWT9"/>
<dbReference type="GO" id="GO:0016075">
    <property type="term" value="P:rRNA catabolic process"/>
    <property type="evidence" value="ECO:0007669"/>
    <property type="project" value="TreeGrafter"/>
</dbReference>
<dbReference type="GO" id="GO:0034473">
    <property type="term" value="P:U1 snRNA 3'-end processing"/>
    <property type="evidence" value="ECO:0007669"/>
    <property type="project" value="TreeGrafter"/>
</dbReference>
<dbReference type="InterPro" id="IPR020568">
    <property type="entry name" value="Ribosomal_Su5_D2-typ_SF"/>
</dbReference>
<dbReference type="EMBL" id="NBCO01000014">
    <property type="protein sequence ID" value="ORC88943.1"/>
    <property type="molecule type" value="Genomic_DNA"/>
</dbReference>
<evidence type="ECO:0000313" key="5">
    <source>
        <dbReference type="EMBL" id="ORC88943.1"/>
    </source>
</evidence>
<dbReference type="GO" id="GO:0035925">
    <property type="term" value="F:mRNA 3'-UTR AU-rich region binding"/>
    <property type="evidence" value="ECO:0007669"/>
    <property type="project" value="TreeGrafter"/>
</dbReference>
<dbReference type="GO" id="GO:0071035">
    <property type="term" value="P:nuclear polyadenylation-dependent rRNA catabolic process"/>
    <property type="evidence" value="ECO:0007669"/>
    <property type="project" value="TreeGrafter"/>
</dbReference>
<dbReference type="AlphaFoldDB" id="A0A1X0NWT9"/>
<dbReference type="PANTHER" id="PTHR11097:SF33">
    <property type="entry name" value="RNASEPH-LIKE PROTEIN EXOSOME-ASSOCIATED PROTEIN 1 RRP42 HOMOLOGUE"/>
    <property type="match status" value="1"/>
</dbReference>
<reference evidence="5 6" key="1">
    <citation type="submission" date="2017-03" db="EMBL/GenBank/DDBJ databases">
        <title>An alternative strategy for trypanosome survival in the mammalian bloodstream revealed through genome and transcriptome analysis of the ubiquitous bovine parasite Trypanosoma (Megatrypanum) theileri.</title>
        <authorList>
            <person name="Kelly S."/>
            <person name="Ivens A."/>
            <person name="Mott A."/>
            <person name="O'Neill E."/>
            <person name="Emms D."/>
            <person name="Macleod O."/>
            <person name="Voorheis P."/>
            <person name="Matthews J."/>
            <person name="Matthews K."/>
            <person name="Carrington M."/>
        </authorList>
    </citation>
    <scope>NUCLEOTIDE SEQUENCE [LARGE SCALE GENOMIC DNA]</scope>
    <source>
        <strain evidence="5">Edinburgh</strain>
    </source>
</reference>
<evidence type="ECO:0000256" key="3">
    <source>
        <dbReference type="ARBA" id="ARBA00006678"/>
    </source>
</evidence>
<keyword evidence="6" id="KW-1185">Reference proteome</keyword>
<protein>
    <submittedName>
        <fullName evidence="5">Exosome-associated protein 1</fullName>
    </submittedName>
</protein>
<dbReference type="PANTHER" id="PTHR11097">
    <property type="entry name" value="EXOSOME COMPLEX EXONUCLEASE RIBOSOMAL RNA PROCESSING PROTEIN"/>
    <property type="match status" value="1"/>
</dbReference>
<organism evidence="5 6">
    <name type="scientific">Trypanosoma theileri</name>
    <dbReference type="NCBI Taxonomy" id="67003"/>
    <lineage>
        <taxon>Eukaryota</taxon>
        <taxon>Discoba</taxon>
        <taxon>Euglenozoa</taxon>
        <taxon>Kinetoplastea</taxon>
        <taxon>Metakinetoplastina</taxon>
        <taxon>Trypanosomatida</taxon>
        <taxon>Trypanosomatidae</taxon>
        <taxon>Trypanosoma</taxon>
    </lineage>
</organism>
<sequence>MLFGPAISETEIRAVQDGIANDVRSDGRSLTQRRPFTIVPNHTTGGATTEIDYDGSCVEVQCGGTTVVAAATPSVVELQECSSISAEEGEKEEVESTPHNSTAALRGPLYITIDAVPAVVDYYAESLRNRGGRYRQAYLSFLATTIRQTFGAESVVVQEQLGVAEAERIPEENANDNNTSTIPNTNSNTININNNNNNISINMNSNSTTGYPGEQLYLGSGHAFRVDVDVHVLQAGGGGLAAHIALAVHAALKALRLPAVSLHQTAAGVAVEVDRTRPFHRPINWEALPTLAILLLSPTRHYVVDPTPLEELALPQQVHIAANAAGMVAYTKLQQMPARRGNAWRLGNNKKNGRDEELSTAVSPMDLTALLHDAPYICQAIISECDEALQKTL</sequence>
<dbReference type="SUPFAM" id="SSF54211">
    <property type="entry name" value="Ribosomal protein S5 domain 2-like"/>
    <property type="match status" value="1"/>
</dbReference>
<dbReference type="Proteomes" id="UP000192257">
    <property type="component" value="Unassembled WGS sequence"/>
</dbReference>
<dbReference type="GO" id="GO:0034476">
    <property type="term" value="P:U5 snRNA 3'-end processing"/>
    <property type="evidence" value="ECO:0007669"/>
    <property type="project" value="TreeGrafter"/>
</dbReference>
<dbReference type="VEuPathDB" id="TriTrypDB:TM35_000141540"/>
<dbReference type="Gene3D" id="3.30.230.70">
    <property type="entry name" value="GHMP Kinase, N-terminal domain"/>
    <property type="match status" value="1"/>
</dbReference>
<dbReference type="GO" id="GO:0000467">
    <property type="term" value="P:exonucleolytic trimming to generate mature 3'-end of 5.8S rRNA from tricistronic rRNA transcript (SSU-rRNA, 5.8S rRNA, LSU-rRNA)"/>
    <property type="evidence" value="ECO:0007669"/>
    <property type="project" value="TreeGrafter"/>
</dbReference>
<dbReference type="OrthoDB" id="272245at2759"/>
<name>A0A1X0NWT9_9TRYP</name>
<keyword evidence="4" id="KW-0963">Cytoplasm</keyword>
<gene>
    <name evidence="5" type="ORF">TM35_000141540</name>
</gene>
<comment type="similarity">
    <text evidence="3">Belongs to the RNase PH family.</text>
</comment>
<evidence type="ECO:0000256" key="1">
    <source>
        <dbReference type="ARBA" id="ARBA00004123"/>
    </source>
</evidence>
<dbReference type="GO" id="GO:0071028">
    <property type="term" value="P:nuclear mRNA surveillance"/>
    <property type="evidence" value="ECO:0007669"/>
    <property type="project" value="TreeGrafter"/>
</dbReference>
<comment type="caution">
    <text evidence="5">The sequence shown here is derived from an EMBL/GenBank/DDBJ whole genome shotgun (WGS) entry which is preliminary data.</text>
</comment>
<evidence type="ECO:0000256" key="4">
    <source>
        <dbReference type="ARBA" id="ARBA00022490"/>
    </source>
</evidence>
<dbReference type="GO" id="GO:0034475">
    <property type="term" value="P:U4 snRNA 3'-end processing"/>
    <property type="evidence" value="ECO:0007669"/>
    <property type="project" value="TreeGrafter"/>
</dbReference>
<dbReference type="RefSeq" id="XP_028883009.1">
    <property type="nucleotide sequence ID" value="XM_029025599.1"/>
</dbReference>
<dbReference type="InterPro" id="IPR050590">
    <property type="entry name" value="Exosome_comp_Rrp42_subfam"/>
</dbReference>
<dbReference type="GeneID" id="39985379"/>
<dbReference type="GO" id="GO:0071038">
    <property type="term" value="P:TRAMP-dependent tRNA surveillance pathway"/>
    <property type="evidence" value="ECO:0007669"/>
    <property type="project" value="TreeGrafter"/>
</dbReference>
<dbReference type="GO" id="GO:0000176">
    <property type="term" value="C:nuclear exosome (RNase complex)"/>
    <property type="evidence" value="ECO:0007669"/>
    <property type="project" value="TreeGrafter"/>
</dbReference>
<comment type="subcellular location">
    <subcellularLocation>
        <location evidence="2">Cytoplasm</location>
    </subcellularLocation>
    <subcellularLocation>
        <location evidence="1">Nucleus</location>
    </subcellularLocation>
</comment>
<dbReference type="InterPro" id="IPR027408">
    <property type="entry name" value="PNPase/RNase_PH_dom_sf"/>
</dbReference>
<dbReference type="GO" id="GO:0000177">
    <property type="term" value="C:cytoplasmic exosome (RNase complex)"/>
    <property type="evidence" value="ECO:0007669"/>
    <property type="project" value="TreeGrafter"/>
</dbReference>
<accession>A0A1X0NWT9</accession>
<evidence type="ECO:0000256" key="2">
    <source>
        <dbReference type="ARBA" id="ARBA00004496"/>
    </source>
</evidence>
<proteinExistence type="inferred from homology"/>